<keyword evidence="2" id="KW-1185">Reference proteome</keyword>
<proteinExistence type="predicted"/>
<dbReference type="AlphaFoldDB" id="A0A9Q3K7Q4"/>
<organism evidence="1 2">
    <name type="scientific">Austropuccinia psidii MF-1</name>
    <dbReference type="NCBI Taxonomy" id="1389203"/>
    <lineage>
        <taxon>Eukaryota</taxon>
        <taxon>Fungi</taxon>
        <taxon>Dikarya</taxon>
        <taxon>Basidiomycota</taxon>
        <taxon>Pucciniomycotina</taxon>
        <taxon>Pucciniomycetes</taxon>
        <taxon>Pucciniales</taxon>
        <taxon>Sphaerophragmiaceae</taxon>
        <taxon>Austropuccinia</taxon>
    </lineage>
</organism>
<evidence type="ECO:0000313" key="2">
    <source>
        <dbReference type="Proteomes" id="UP000765509"/>
    </source>
</evidence>
<gene>
    <name evidence="1" type="ORF">O181_115547</name>
</gene>
<feature type="non-terminal residue" evidence="1">
    <location>
        <position position="56"/>
    </location>
</feature>
<comment type="caution">
    <text evidence="1">The sequence shown here is derived from an EMBL/GenBank/DDBJ whole genome shotgun (WGS) entry which is preliminary data.</text>
</comment>
<name>A0A9Q3K7Q4_9BASI</name>
<dbReference type="Proteomes" id="UP000765509">
    <property type="component" value="Unassembled WGS sequence"/>
</dbReference>
<sequence>MSNNSNINVVAENEKEPLGDFKKYDSEAYVIKDQVLKLGSELSDDIYLDSGAGCSV</sequence>
<reference evidence="1" key="1">
    <citation type="submission" date="2021-03" db="EMBL/GenBank/DDBJ databases">
        <title>Draft genome sequence of rust myrtle Austropuccinia psidii MF-1, a brazilian biotype.</title>
        <authorList>
            <person name="Quecine M.C."/>
            <person name="Pachon D.M.R."/>
            <person name="Bonatelli M.L."/>
            <person name="Correr F.H."/>
            <person name="Franceschini L.M."/>
            <person name="Leite T.F."/>
            <person name="Margarido G.R.A."/>
            <person name="Almeida C.A."/>
            <person name="Ferrarezi J.A."/>
            <person name="Labate C.A."/>
        </authorList>
    </citation>
    <scope>NUCLEOTIDE SEQUENCE</scope>
    <source>
        <strain evidence="1">MF-1</strain>
    </source>
</reference>
<dbReference type="EMBL" id="AVOT02097096">
    <property type="protein sequence ID" value="MBW0575832.1"/>
    <property type="molecule type" value="Genomic_DNA"/>
</dbReference>
<accession>A0A9Q3K7Q4</accession>
<protein>
    <submittedName>
        <fullName evidence="1">Uncharacterized protein</fullName>
    </submittedName>
</protein>
<evidence type="ECO:0000313" key="1">
    <source>
        <dbReference type="EMBL" id="MBW0575832.1"/>
    </source>
</evidence>